<evidence type="ECO:0000256" key="3">
    <source>
        <dbReference type="ARBA" id="ARBA00023012"/>
    </source>
</evidence>
<evidence type="ECO:0000256" key="6">
    <source>
        <dbReference type="ARBA" id="ARBA00023163"/>
    </source>
</evidence>
<dbReference type="PANTHER" id="PTHR43874">
    <property type="entry name" value="TWO-COMPONENT RESPONSE REGULATOR"/>
    <property type="match status" value="1"/>
</dbReference>
<dbReference type="Gene3D" id="1.10.10.60">
    <property type="entry name" value="Homeodomain-like"/>
    <property type="match status" value="1"/>
</dbReference>
<reference evidence="13" key="1">
    <citation type="submission" date="2025-08" db="UniProtKB">
        <authorList>
            <consortium name="RefSeq"/>
        </authorList>
    </citation>
    <scope>IDENTIFICATION</scope>
    <source>
        <tissue evidence="13">Fruit stalk</tissue>
    </source>
</reference>
<evidence type="ECO:0000256" key="5">
    <source>
        <dbReference type="ARBA" id="ARBA00023159"/>
    </source>
</evidence>
<dbReference type="RefSeq" id="XP_022769503.1">
    <property type="nucleotide sequence ID" value="XM_022913768.1"/>
</dbReference>
<evidence type="ECO:0000256" key="4">
    <source>
        <dbReference type="ARBA" id="ARBA00023015"/>
    </source>
</evidence>
<dbReference type="PROSITE" id="PS51294">
    <property type="entry name" value="HTH_MYB"/>
    <property type="match status" value="1"/>
</dbReference>
<dbReference type="OrthoDB" id="21225at2759"/>
<dbReference type="GO" id="GO:0009736">
    <property type="term" value="P:cytokinin-activated signaling pathway"/>
    <property type="evidence" value="ECO:0007669"/>
    <property type="project" value="InterPro"/>
</dbReference>
<dbReference type="InterPro" id="IPR017930">
    <property type="entry name" value="Myb_dom"/>
</dbReference>
<dbReference type="InterPro" id="IPR001789">
    <property type="entry name" value="Sig_transdc_resp-reg_receiver"/>
</dbReference>
<dbReference type="KEGG" id="dzi:111313013"/>
<keyword evidence="2" id="KW-0597">Phosphoprotein</keyword>
<keyword evidence="5" id="KW-0010">Activator</keyword>
<feature type="region of interest" description="Disordered" evidence="9">
    <location>
        <begin position="192"/>
        <end position="223"/>
    </location>
</feature>
<sequence>MAGPNHVVEPYLLQLLNKSDPYSLDLRSLQYYLPLGVTVLLVDGDSTCLTIISKMLRRFGYKVMTAKRATDAFCIIRDGEYKIDLVLAEGCLPDMDKYELLETIKKMSKLPVVLMSVDYNGNAMLGCLFKGAMLYLVKPITMDDLKNLWQFAFIKGRENLLAVEEISGIEEESSLENASGVNVESQPLISEGRQNLQKVKRKRSDEMLNDEDDNDDSTAPKKPKLIWTNELHNRFLQAMKVLGIDGAHPKKILQHMNVPGLKKEHVSSHLQKYRLSLKQEQDAIQKTMNSSSTFVNVASHHVLSPFGLQEGFHQFSDMQSMRIADQPAINGLIQENLNGCLTIPSPDSAYLLKHVDSNHYDAPTTKFELKTQCIEQLDSAYPECNRTGDRVINNEGLVGFHQTGNSEQFLKAEIDLLNIGDSWLESLLHCPTLFDGSLLEKQQSVLPEPLQLPPPQDQEVHDNFGAERGRESDELFTTGKGTSPLFHYDDFDGFW</sequence>
<evidence type="ECO:0000256" key="2">
    <source>
        <dbReference type="ARBA" id="ARBA00022553"/>
    </source>
</evidence>
<dbReference type="GO" id="GO:0000160">
    <property type="term" value="P:phosphorelay signal transduction system"/>
    <property type="evidence" value="ECO:0007669"/>
    <property type="project" value="UniProtKB-KW"/>
</dbReference>
<evidence type="ECO:0000259" key="11">
    <source>
        <dbReference type="PROSITE" id="PS51294"/>
    </source>
</evidence>
<evidence type="ECO:0000256" key="8">
    <source>
        <dbReference type="PROSITE-ProRule" id="PRU00169"/>
    </source>
</evidence>
<evidence type="ECO:0000256" key="1">
    <source>
        <dbReference type="ARBA" id="ARBA00004123"/>
    </source>
</evidence>
<dbReference type="PROSITE" id="PS50110">
    <property type="entry name" value="RESPONSE_REGULATORY"/>
    <property type="match status" value="1"/>
</dbReference>
<feature type="domain" description="HTH myb-type" evidence="11">
    <location>
        <begin position="219"/>
        <end position="278"/>
    </location>
</feature>
<feature type="compositionally biased region" description="Acidic residues" evidence="9">
    <location>
        <begin position="207"/>
        <end position="216"/>
    </location>
</feature>
<keyword evidence="7" id="KW-0539">Nucleus</keyword>
<accession>A0A6P6AXB1</accession>
<keyword evidence="3" id="KW-0902">Two-component regulatory system</keyword>
<dbReference type="FunFam" id="1.10.10.60:FF:000007">
    <property type="entry name" value="Two-component response regulator"/>
    <property type="match status" value="1"/>
</dbReference>
<protein>
    <submittedName>
        <fullName evidence="13">Two-component response regulator ARR2-like</fullName>
    </submittedName>
</protein>
<gene>
    <name evidence="13" type="primary">LOC111313013</name>
</gene>
<dbReference type="InterPro" id="IPR001005">
    <property type="entry name" value="SANT/Myb"/>
</dbReference>
<dbReference type="GeneID" id="111313013"/>
<dbReference type="NCBIfam" id="TIGR01557">
    <property type="entry name" value="myb_SHAQKYF"/>
    <property type="match status" value="1"/>
</dbReference>
<proteinExistence type="predicted"/>
<dbReference type="AlphaFoldDB" id="A0A6P6AXB1"/>
<evidence type="ECO:0000256" key="7">
    <source>
        <dbReference type="ARBA" id="ARBA00023242"/>
    </source>
</evidence>
<dbReference type="InterPro" id="IPR009057">
    <property type="entry name" value="Homeodomain-like_sf"/>
</dbReference>
<dbReference type="GO" id="GO:0005634">
    <property type="term" value="C:nucleus"/>
    <property type="evidence" value="ECO:0007669"/>
    <property type="project" value="UniProtKB-SubCell"/>
</dbReference>
<evidence type="ECO:0000313" key="12">
    <source>
        <dbReference type="Proteomes" id="UP000515121"/>
    </source>
</evidence>
<keyword evidence="4" id="KW-0805">Transcription regulation</keyword>
<comment type="subcellular location">
    <subcellularLocation>
        <location evidence="1">Nucleus</location>
    </subcellularLocation>
</comment>
<keyword evidence="6" id="KW-0804">Transcription</keyword>
<dbReference type="SUPFAM" id="SSF46689">
    <property type="entry name" value="Homeodomain-like"/>
    <property type="match status" value="1"/>
</dbReference>
<dbReference type="SUPFAM" id="SSF52172">
    <property type="entry name" value="CheY-like"/>
    <property type="match status" value="1"/>
</dbReference>
<dbReference type="PANTHER" id="PTHR43874:SF58">
    <property type="entry name" value="TWO-COMPONENT RESPONSE REGULATOR-LIKE APRR8-RELATED"/>
    <property type="match status" value="1"/>
</dbReference>
<dbReference type="CDD" id="cd17584">
    <property type="entry name" value="REC_typeB_ARR-like"/>
    <property type="match status" value="1"/>
</dbReference>
<comment type="caution">
    <text evidence="8">Lacks conserved residue(s) required for the propagation of feature annotation.</text>
</comment>
<dbReference type="Proteomes" id="UP000515121">
    <property type="component" value="Unplaced"/>
</dbReference>
<dbReference type="Pfam" id="PF00072">
    <property type="entry name" value="Response_reg"/>
    <property type="match status" value="1"/>
</dbReference>
<name>A0A6P6AXB1_DURZI</name>
<dbReference type="Pfam" id="PF00249">
    <property type="entry name" value="Myb_DNA-binding"/>
    <property type="match status" value="1"/>
</dbReference>
<organism evidence="12 13">
    <name type="scientific">Durio zibethinus</name>
    <name type="common">Durian</name>
    <dbReference type="NCBI Taxonomy" id="66656"/>
    <lineage>
        <taxon>Eukaryota</taxon>
        <taxon>Viridiplantae</taxon>
        <taxon>Streptophyta</taxon>
        <taxon>Embryophyta</taxon>
        <taxon>Tracheophyta</taxon>
        <taxon>Spermatophyta</taxon>
        <taxon>Magnoliopsida</taxon>
        <taxon>eudicotyledons</taxon>
        <taxon>Gunneridae</taxon>
        <taxon>Pentapetalae</taxon>
        <taxon>rosids</taxon>
        <taxon>malvids</taxon>
        <taxon>Malvales</taxon>
        <taxon>Malvaceae</taxon>
        <taxon>Helicteroideae</taxon>
        <taxon>Durio</taxon>
    </lineage>
</organism>
<keyword evidence="12" id="KW-1185">Reference proteome</keyword>
<dbReference type="InterPro" id="IPR045279">
    <property type="entry name" value="ARR-like"/>
</dbReference>
<feature type="domain" description="Response regulatory" evidence="10">
    <location>
        <begin position="38"/>
        <end position="153"/>
    </location>
</feature>
<dbReference type="InterPro" id="IPR006447">
    <property type="entry name" value="Myb_dom_plants"/>
</dbReference>
<dbReference type="GO" id="GO:0003677">
    <property type="term" value="F:DNA binding"/>
    <property type="evidence" value="ECO:0007669"/>
    <property type="project" value="InterPro"/>
</dbReference>
<dbReference type="SMART" id="SM00448">
    <property type="entry name" value="REC"/>
    <property type="match status" value="1"/>
</dbReference>
<dbReference type="Gene3D" id="3.40.50.2300">
    <property type="match status" value="1"/>
</dbReference>
<dbReference type="InterPro" id="IPR011006">
    <property type="entry name" value="CheY-like_superfamily"/>
</dbReference>
<evidence type="ECO:0000313" key="13">
    <source>
        <dbReference type="RefSeq" id="XP_022769503.1"/>
    </source>
</evidence>
<evidence type="ECO:0000256" key="9">
    <source>
        <dbReference type="SAM" id="MobiDB-lite"/>
    </source>
</evidence>
<evidence type="ECO:0000259" key="10">
    <source>
        <dbReference type="PROSITE" id="PS50110"/>
    </source>
</evidence>